<reference evidence="3 4" key="1">
    <citation type="submission" date="2021-07" db="EMBL/GenBank/DDBJ databases">
        <title>The Aristolochia fimbriata genome: insights into angiosperm evolution, floral development and chemical biosynthesis.</title>
        <authorList>
            <person name="Jiao Y."/>
        </authorList>
    </citation>
    <scope>NUCLEOTIDE SEQUENCE [LARGE SCALE GENOMIC DNA]</scope>
    <source>
        <strain evidence="3">IBCAS-2021</strain>
        <tissue evidence="3">Leaf</tissue>
    </source>
</reference>
<dbReference type="InterPro" id="IPR019557">
    <property type="entry name" value="AminoTfrase-like_pln_mobile"/>
</dbReference>
<dbReference type="EMBL" id="JAINDJ010000007">
    <property type="protein sequence ID" value="KAG9441681.1"/>
    <property type="molecule type" value="Genomic_DNA"/>
</dbReference>
<keyword evidence="4" id="KW-1185">Reference proteome</keyword>
<dbReference type="Pfam" id="PF10536">
    <property type="entry name" value="PMD"/>
    <property type="match status" value="1"/>
</dbReference>
<sequence>MPPTLKLGGIAMPPQRLFLSSSSFLFIILFFPLLKPDARNDLNWQSYIDFLQHLPAICVKGRHIWLPKTPLICFEIVDMHAPDRVMLQFGLEQVIVRTHKSLPWRMSSILLAYPEKGEPGRIVQHTIVTTSLGGRRERILLLQVATPLDILLVSTCRSICRFISPPPTETTIVYHARVYTEETLSRAEIEHNTQEGRRARHRTTSETTLRVEDLAELPVILEPTVSELQPVQTPKPKPELPLEPQPDCHPPIHRIYTRRHKKAIGAPEPSSAL</sequence>
<feature type="region of interest" description="Disordered" evidence="1">
    <location>
        <begin position="225"/>
        <end position="252"/>
    </location>
</feature>
<name>A0AAV7DZU5_ARIFI</name>
<dbReference type="AlphaFoldDB" id="A0AAV7DZU5"/>
<evidence type="ECO:0000259" key="2">
    <source>
        <dbReference type="Pfam" id="PF10536"/>
    </source>
</evidence>
<evidence type="ECO:0000256" key="1">
    <source>
        <dbReference type="SAM" id="MobiDB-lite"/>
    </source>
</evidence>
<proteinExistence type="predicted"/>
<accession>A0AAV7DZU5</accession>
<organism evidence="3 4">
    <name type="scientific">Aristolochia fimbriata</name>
    <name type="common">White veined hardy Dutchman's pipe vine</name>
    <dbReference type="NCBI Taxonomy" id="158543"/>
    <lineage>
        <taxon>Eukaryota</taxon>
        <taxon>Viridiplantae</taxon>
        <taxon>Streptophyta</taxon>
        <taxon>Embryophyta</taxon>
        <taxon>Tracheophyta</taxon>
        <taxon>Spermatophyta</taxon>
        <taxon>Magnoliopsida</taxon>
        <taxon>Magnoliidae</taxon>
        <taxon>Piperales</taxon>
        <taxon>Aristolochiaceae</taxon>
        <taxon>Aristolochia</taxon>
    </lineage>
</organism>
<feature type="domain" description="Aminotransferase-like plant mobile" evidence="2">
    <location>
        <begin position="38"/>
        <end position="96"/>
    </location>
</feature>
<gene>
    <name evidence="3" type="ORF">H6P81_017535</name>
</gene>
<dbReference type="Proteomes" id="UP000825729">
    <property type="component" value="Unassembled WGS sequence"/>
</dbReference>
<evidence type="ECO:0000313" key="4">
    <source>
        <dbReference type="Proteomes" id="UP000825729"/>
    </source>
</evidence>
<evidence type="ECO:0000313" key="3">
    <source>
        <dbReference type="EMBL" id="KAG9441681.1"/>
    </source>
</evidence>
<feature type="compositionally biased region" description="Pro residues" evidence="1">
    <location>
        <begin position="233"/>
        <end position="249"/>
    </location>
</feature>
<comment type="caution">
    <text evidence="3">The sequence shown here is derived from an EMBL/GenBank/DDBJ whole genome shotgun (WGS) entry which is preliminary data.</text>
</comment>
<protein>
    <recommendedName>
        <fullName evidence="2">Aminotransferase-like plant mobile domain-containing protein</fullName>
    </recommendedName>
</protein>